<evidence type="ECO:0000313" key="2">
    <source>
        <dbReference type="EMBL" id="PXV95517.1"/>
    </source>
</evidence>
<proteinExistence type="predicted"/>
<name>A0A318EW90_9FIRM</name>
<evidence type="ECO:0000313" key="3">
    <source>
        <dbReference type="Proteomes" id="UP000247523"/>
    </source>
</evidence>
<comment type="caution">
    <text evidence="2">The sequence shown here is derived from an EMBL/GenBank/DDBJ whole genome shotgun (WGS) entry which is preliminary data.</text>
</comment>
<feature type="compositionally biased region" description="Polar residues" evidence="1">
    <location>
        <begin position="37"/>
        <end position="53"/>
    </location>
</feature>
<evidence type="ECO:0000256" key="1">
    <source>
        <dbReference type="SAM" id="MobiDB-lite"/>
    </source>
</evidence>
<sequence>MSHEYNQNEILEVEKMENNHNMQNEINEKQKEHDKFNSVTQKSTPENQNQTHNVRQEGISKINQNR</sequence>
<organism evidence="2 3">
    <name type="scientific">Lachnotalea glycerini</name>
    <dbReference type="NCBI Taxonomy" id="1763509"/>
    <lineage>
        <taxon>Bacteria</taxon>
        <taxon>Bacillati</taxon>
        <taxon>Bacillota</taxon>
        <taxon>Clostridia</taxon>
        <taxon>Lachnospirales</taxon>
        <taxon>Lachnospiraceae</taxon>
        <taxon>Lachnotalea</taxon>
    </lineage>
</organism>
<reference evidence="2 3" key="1">
    <citation type="submission" date="2018-05" db="EMBL/GenBank/DDBJ databases">
        <title>Genomic Encyclopedia of Type Strains, Phase IV (KMG-IV): sequencing the most valuable type-strain genomes for metagenomic binning, comparative biology and taxonomic classification.</title>
        <authorList>
            <person name="Goeker M."/>
        </authorList>
    </citation>
    <scope>NUCLEOTIDE SEQUENCE [LARGE SCALE GENOMIC DNA]</scope>
    <source>
        <strain evidence="2 3">DSM 28816</strain>
    </source>
</reference>
<feature type="compositionally biased region" description="Basic and acidic residues" evidence="1">
    <location>
        <begin position="26"/>
        <end position="36"/>
    </location>
</feature>
<dbReference type="AlphaFoldDB" id="A0A318EW90"/>
<accession>A0A318EW90</accession>
<dbReference type="EMBL" id="QICS01000001">
    <property type="protein sequence ID" value="PXV95517.1"/>
    <property type="molecule type" value="Genomic_DNA"/>
</dbReference>
<feature type="region of interest" description="Disordered" evidence="1">
    <location>
        <begin position="1"/>
        <end position="66"/>
    </location>
</feature>
<dbReference type="Proteomes" id="UP000247523">
    <property type="component" value="Unassembled WGS sequence"/>
</dbReference>
<protein>
    <submittedName>
        <fullName evidence="2">Uncharacterized protein</fullName>
    </submittedName>
</protein>
<gene>
    <name evidence="2" type="ORF">C8E03_101146</name>
</gene>